<dbReference type="Proteomes" id="UP001606134">
    <property type="component" value="Unassembled WGS sequence"/>
</dbReference>
<comment type="caution">
    <text evidence="9">The sequence shown here is derived from an EMBL/GenBank/DDBJ whole genome shotgun (WGS) entry which is preliminary data.</text>
</comment>
<keyword evidence="3" id="KW-0813">Transport</keyword>
<keyword evidence="7" id="KW-0998">Cell outer membrane</keyword>
<evidence type="ECO:0000256" key="8">
    <source>
        <dbReference type="SAM" id="Coils"/>
    </source>
</evidence>
<dbReference type="InterPro" id="IPR010130">
    <property type="entry name" value="T1SS_OMP_TolC"/>
</dbReference>
<keyword evidence="5" id="KW-0812">Transmembrane</keyword>
<gene>
    <name evidence="9" type="ORF">ACG04R_20525</name>
</gene>
<feature type="coiled-coil region" evidence="8">
    <location>
        <begin position="329"/>
        <end position="356"/>
    </location>
</feature>
<evidence type="ECO:0000256" key="4">
    <source>
        <dbReference type="ARBA" id="ARBA00022452"/>
    </source>
</evidence>
<dbReference type="InterPro" id="IPR051906">
    <property type="entry name" value="TolC-like"/>
</dbReference>
<dbReference type="RefSeq" id="WP_394415230.1">
    <property type="nucleotide sequence ID" value="NZ_JBIGIC010000011.1"/>
</dbReference>
<comment type="similarity">
    <text evidence="2">Belongs to the outer membrane factor (OMF) (TC 1.B.17) family.</text>
</comment>
<keyword evidence="6" id="KW-0472">Membrane</keyword>
<evidence type="ECO:0000256" key="1">
    <source>
        <dbReference type="ARBA" id="ARBA00004442"/>
    </source>
</evidence>
<evidence type="ECO:0000313" key="9">
    <source>
        <dbReference type="EMBL" id="MFG6489083.1"/>
    </source>
</evidence>
<evidence type="ECO:0000256" key="3">
    <source>
        <dbReference type="ARBA" id="ARBA00022448"/>
    </source>
</evidence>
<evidence type="ECO:0000256" key="7">
    <source>
        <dbReference type="ARBA" id="ARBA00023237"/>
    </source>
</evidence>
<dbReference type="NCBIfam" id="TIGR01844">
    <property type="entry name" value="type_I_sec_TolC"/>
    <property type="match status" value="1"/>
</dbReference>
<dbReference type="SUPFAM" id="SSF56954">
    <property type="entry name" value="Outer membrane efflux proteins (OEP)"/>
    <property type="match status" value="1"/>
</dbReference>
<accession>A0ABW7HGP5</accession>
<dbReference type="Pfam" id="PF02321">
    <property type="entry name" value="OEP"/>
    <property type="match status" value="2"/>
</dbReference>
<evidence type="ECO:0000256" key="2">
    <source>
        <dbReference type="ARBA" id="ARBA00007613"/>
    </source>
</evidence>
<sequence>MFNPALPAHTADPARRQRWIAAAALALCATAAGADTLSEIYLQARAADPVFGAALATAAAGREKEAQGRAGLMPSLTAGATIQRDLEHASYVDGNRRIYSNRPWNITLNQPLLRPLNVRTYQQGVLQAALADQQLRLAEQDLLLRVSKAYFDVLQAQDALAAMTAQRDAFAQQLAQSKRSFEVGLSSITDLNEAQARNDLGTAQEIGARNDLEVKRQTLEKLIGRELPPLATVDPEAGINLVDDSKCSVLMERAPTDSLQVAAGETAEQVARLEIDRQKAGHFPTVDLVVQAAERNSTAYVSPGNSRNYTAGLEIQVPLFQGGAVQSHTREAAANLERARQELLNARAQAKLDARQACLGVQSGTALYSSLRQAQISGETQVKSTTRGFEVGTRTRVDVLNATQQLYATRKDLAAARYQTLMAGLQLKAAAGVLSEEDLRGLDALMLRPAP</sequence>
<dbReference type="InterPro" id="IPR003423">
    <property type="entry name" value="OMP_efflux"/>
</dbReference>
<proteinExistence type="inferred from homology"/>
<name>A0ABW7HGP5_9BURK</name>
<keyword evidence="4" id="KW-1134">Transmembrane beta strand</keyword>
<evidence type="ECO:0000256" key="5">
    <source>
        <dbReference type="ARBA" id="ARBA00022692"/>
    </source>
</evidence>
<organism evidence="9 10">
    <name type="scientific">Pelomonas candidula</name>
    <dbReference type="NCBI Taxonomy" id="3299025"/>
    <lineage>
        <taxon>Bacteria</taxon>
        <taxon>Pseudomonadati</taxon>
        <taxon>Pseudomonadota</taxon>
        <taxon>Betaproteobacteria</taxon>
        <taxon>Burkholderiales</taxon>
        <taxon>Sphaerotilaceae</taxon>
        <taxon>Roseateles</taxon>
    </lineage>
</organism>
<protein>
    <submittedName>
        <fullName evidence="9">TolC family outer membrane protein</fullName>
    </submittedName>
</protein>
<evidence type="ECO:0000313" key="10">
    <source>
        <dbReference type="Proteomes" id="UP001606134"/>
    </source>
</evidence>
<dbReference type="Gene3D" id="1.20.1600.10">
    <property type="entry name" value="Outer membrane efflux proteins (OEP)"/>
    <property type="match status" value="1"/>
</dbReference>
<reference evidence="9 10" key="1">
    <citation type="submission" date="2024-08" db="EMBL/GenBank/DDBJ databases">
        <authorList>
            <person name="Lu H."/>
        </authorList>
    </citation>
    <scope>NUCLEOTIDE SEQUENCE [LARGE SCALE GENOMIC DNA]</scope>
    <source>
        <strain evidence="9 10">BYS78W</strain>
    </source>
</reference>
<keyword evidence="10" id="KW-1185">Reference proteome</keyword>
<evidence type="ECO:0000256" key="6">
    <source>
        <dbReference type="ARBA" id="ARBA00023136"/>
    </source>
</evidence>
<dbReference type="EMBL" id="JBIGIC010000011">
    <property type="protein sequence ID" value="MFG6489083.1"/>
    <property type="molecule type" value="Genomic_DNA"/>
</dbReference>
<keyword evidence="8" id="KW-0175">Coiled coil</keyword>
<dbReference type="PANTHER" id="PTHR30026">
    <property type="entry name" value="OUTER MEMBRANE PROTEIN TOLC"/>
    <property type="match status" value="1"/>
</dbReference>
<dbReference type="PANTHER" id="PTHR30026:SF20">
    <property type="entry name" value="OUTER MEMBRANE PROTEIN TOLC"/>
    <property type="match status" value="1"/>
</dbReference>
<comment type="subcellular location">
    <subcellularLocation>
        <location evidence="1">Cell outer membrane</location>
    </subcellularLocation>
</comment>